<evidence type="ECO:0000256" key="1">
    <source>
        <dbReference type="ARBA" id="ARBA00001298"/>
    </source>
</evidence>
<evidence type="ECO:0000313" key="11">
    <source>
        <dbReference type="Proteomes" id="UP000245252"/>
    </source>
</evidence>
<evidence type="ECO:0000256" key="9">
    <source>
        <dbReference type="PIRSR" id="PIRSR600888-3"/>
    </source>
</evidence>
<evidence type="ECO:0000256" key="3">
    <source>
        <dbReference type="ARBA" id="ARBA00012098"/>
    </source>
</evidence>
<dbReference type="AlphaFoldDB" id="A0A2U2DWM4"/>
<dbReference type="EMBL" id="QFBC01000001">
    <property type="protein sequence ID" value="PWE57717.1"/>
    <property type="molecule type" value="Genomic_DNA"/>
</dbReference>
<comment type="caution">
    <text evidence="10">The sequence shown here is derived from an EMBL/GenBank/DDBJ whole genome shotgun (WGS) entry which is preliminary data.</text>
</comment>
<dbReference type="PANTHER" id="PTHR21047:SF2">
    <property type="entry name" value="THYMIDINE DIPHOSPHO-4-KETO-RHAMNOSE 3,5-EPIMERASE"/>
    <property type="match status" value="1"/>
</dbReference>
<dbReference type="CDD" id="cd00438">
    <property type="entry name" value="cupin_RmlC"/>
    <property type="match status" value="1"/>
</dbReference>
<feature type="active site" description="Proton donor" evidence="8">
    <location>
        <position position="135"/>
    </location>
</feature>
<evidence type="ECO:0000256" key="5">
    <source>
        <dbReference type="ARBA" id="ARBA00029758"/>
    </source>
</evidence>
<evidence type="ECO:0000256" key="6">
    <source>
        <dbReference type="ARBA" id="ARBA00031424"/>
    </source>
</evidence>
<reference evidence="10 11" key="1">
    <citation type="submission" date="2018-05" db="EMBL/GenBank/DDBJ databases">
        <title>The draft genome of strain NS-104.</title>
        <authorList>
            <person name="Hang P."/>
            <person name="Jiang J."/>
        </authorList>
    </citation>
    <scope>NUCLEOTIDE SEQUENCE [LARGE SCALE GENOMIC DNA]</scope>
    <source>
        <strain evidence="10 11">NS-104</strain>
    </source>
</reference>
<keyword evidence="11" id="KW-1185">Reference proteome</keyword>
<dbReference type="PANTHER" id="PTHR21047">
    <property type="entry name" value="DTDP-6-DEOXY-D-GLUCOSE-3,5 EPIMERASE"/>
    <property type="match status" value="1"/>
</dbReference>
<name>A0A2U2DWM4_9HYPH</name>
<proteinExistence type="predicted"/>
<organism evidence="10 11">
    <name type="scientific">Metarhizobium album</name>
    <dbReference type="NCBI Taxonomy" id="2182425"/>
    <lineage>
        <taxon>Bacteria</taxon>
        <taxon>Pseudomonadati</taxon>
        <taxon>Pseudomonadota</taxon>
        <taxon>Alphaproteobacteria</taxon>
        <taxon>Hyphomicrobiales</taxon>
        <taxon>Rhizobiaceae</taxon>
        <taxon>Metarhizobium</taxon>
    </lineage>
</organism>
<dbReference type="Gene3D" id="2.60.120.10">
    <property type="entry name" value="Jelly Rolls"/>
    <property type="match status" value="1"/>
</dbReference>
<dbReference type="EC" id="5.1.3.13" evidence="3"/>
<dbReference type="RefSeq" id="WP_109456234.1">
    <property type="nucleotide sequence ID" value="NZ_QFBC01000001.1"/>
</dbReference>
<dbReference type="GO" id="GO:0008830">
    <property type="term" value="F:dTDP-4-dehydrorhamnose 3,5-epimerase activity"/>
    <property type="evidence" value="ECO:0007669"/>
    <property type="project" value="UniProtKB-EC"/>
</dbReference>
<dbReference type="InterPro" id="IPR000888">
    <property type="entry name" value="RmlC-like"/>
</dbReference>
<comment type="function">
    <text evidence="2">Catalyzes the epimerization of the C3' and C5'positions of dTDP-6-deoxy-D-xylo-4-hexulose, forming dTDP-6-deoxy-L-lyxo-4-hexulose.</text>
</comment>
<dbReference type="GO" id="GO:0019305">
    <property type="term" value="P:dTDP-rhamnose biosynthetic process"/>
    <property type="evidence" value="ECO:0007669"/>
    <property type="project" value="TreeGrafter"/>
</dbReference>
<evidence type="ECO:0000256" key="8">
    <source>
        <dbReference type="PIRSR" id="PIRSR600888-1"/>
    </source>
</evidence>
<evidence type="ECO:0000256" key="4">
    <source>
        <dbReference type="ARBA" id="ARBA00019595"/>
    </source>
</evidence>
<sequence length="186" mass="20425">MTRFLRHETPIEGLALLERVRLGDDRGFLTRLFCSEELTATGWNGPIAQINETGTRQAGTVRGMHFQLPPFAEIKLVTCVAGSVLDVAIDLRKGSPTFLQHFAVELSAKNTRSLLIPQGFAHGFQTLTDNVRMIYAHSAPFRAEAEAGLHAQDPALAIDWPLPVSNLSVRDRSHPLLSPEYQGVAA</sequence>
<feature type="active site" description="Proton acceptor" evidence="8">
    <location>
        <position position="65"/>
    </location>
</feature>
<gene>
    <name evidence="10" type="ORF">DEM27_00460</name>
</gene>
<dbReference type="GO" id="GO:0000271">
    <property type="term" value="P:polysaccharide biosynthetic process"/>
    <property type="evidence" value="ECO:0007669"/>
    <property type="project" value="TreeGrafter"/>
</dbReference>
<accession>A0A2U2DWM4</accession>
<dbReference type="GO" id="GO:0005829">
    <property type="term" value="C:cytosol"/>
    <property type="evidence" value="ECO:0007669"/>
    <property type="project" value="TreeGrafter"/>
</dbReference>
<feature type="site" description="Participates in a stacking interaction with the thymidine ring of dTDP-4-oxo-6-deoxyglucose" evidence="9">
    <location>
        <position position="141"/>
    </location>
</feature>
<evidence type="ECO:0000256" key="7">
    <source>
        <dbReference type="ARBA" id="ARBA00033311"/>
    </source>
</evidence>
<evidence type="ECO:0000313" key="10">
    <source>
        <dbReference type="EMBL" id="PWE57717.1"/>
    </source>
</evidence>
<dbReference type="OrthoDB" id="9800680at2"/>
<dbReference type="Pfam" id="PF00908">
    <property type="entry name" value="dTDP_sugar_isom"/>
    <property type="match status" value="1"/>
</dbReference>
<dbReference type="InterPro" id="IPR011051">
    <property type="entry name" value="RmlC_Cupin_sf"/>
</dbReference>
<dbReference type="InterPro" id="IPR014710">
    <property type="entry name" value="RmlC-like_jellyroll"/>
</dbReference>
<comment type="catalytic activity">
    <reaction evidence="1">
        <text>dTDP-4-dehydro-6-deoxy-alpha-D-glucose = dTDP-4-dehydro-beta-L-rhamnose</text>
        <dbReference type="Rhea" id="RHEA:16969"/>
        <dbReference type="ChEBI" id="CHEBI:57649"/>
        <dbReference type="ChEBI" id="CHEBI:62830"/>
        <dbReference type="EC" id="5.1.3.13"/>
    </reaction>
</comment>
<dbReference type="SUPFAM" id="SSF51182">
    <property type="entry name" value="RmlC-like cupins"/>
    <property type="match status" value="1"/>
</dbReference>
<dbReference type="Proteomes" id="UP000245252">
    <property type="component" value="Unassembled WGS sequence"/>
</dbReference>
<evidence type="ECO:0000256" key="2">
    <source>
        <dbReference type="ARBA" id="ARBA00001997"/>
    </source>
</evidence>
<protein>
    <recommendedName>
        <fullName evidence="4">dTDP-4-dehydrorhamnose 3,5-epimerase</fullName>
        <ecNumber evidence="3">5.1.3.13</ecNumber>
    </recommendedName>
    <alternativeName>
        <fullName evidence="6">Thymidine diphospho-4-keto-rhamnose 3,5-epimerase</fullName>
    </alternativeName>
    <alternativeName>
        <fullName evidence="5">dTDP-4-keto-6-deoxyglucose 3,5-epimerase</fullName>
    </alternativeName>
    <alternativeName>
        <fullName evidence="7">dTDP-6-deoxy-D-xylo-4-hexulose 3,5-epimerase</fullName>
    </alternativeName>
</protein>